<protein>
    <submittedName>
        <fullName evidence="1">Uncharacterized protein</fullName>
    </submittedName>
</protein>
<evidence type="ECO:0000313" key="1">
    <source>
        <dbReference type="EMBL" id="ADU23313.1"/>
    </source>
</evidence>
<organism evidence="1 2">
    <name type="scientific">Ruminococcus albus (strain ATCC 27210 / DSM 20455 / JCM 14654 / NCDO 2250 / 7)</name>
    <dbReference type="NCBI Taxonomy" id="697329"/>
    <lineage>
        <taxon>Bacteria</taxon>
        <taxon>Bacillati</taxon>
        <taxon>Bacillota</taxon>
        <taxon>Clostridia</taxon>
        <taxon>Eubacteriales</taxon>
        <taxon>Oscillospiraceae</taxon>
        <taxon>Ruminococcus</taxon>
    </lineage>
</organism>
<dbReference type="AlphaFoldDB" id="E6UIG8"/>
<reference evidence="1 2" key="1">
    <citation type="journal article" date="2011" name="J. Bacteriol.">
        <title>Complete genome of the cellulolytic ruminal bacterium Ruminococcus albus 7.</title>
        <authorList>
            <person name="Suen G."/>
            <person name="Stevenson D.M."/>
            <person name="Bruce D.C."/>
            <person name="Chertkov O."/>
            <person name="Copeland A."/>
            <person name="Cheng J.F."/>
            <person name="Detter C."/>
            <person name="Detter J.C."/>
            <person name="Goodwin L.A."/>
            <person name="Han C.S."/>
            <person name="Hauser L.J."/>
            <person name="Ivanova N.N."/>
            <person name="Kyrpides N.C."/>
            <person name="Land M.L."/>
            <person name="Lapidus A."/>
            <person name="Lucas S."/>
            <person name="Ovchinnikova G."/>
            <person name="Pitluck S."/>
            <person name="Tapia R."/>
            <person name="Woyke T."/>
            <person name="Boyum J."/>
            <person name="Mead D."/>
            <person name="Weimer P.J."/>
        </authorList>
    </citation>
    <scope>NUCLEOTIDE SEQUENCE [LARGE SCALE GENOMIC DNA]</scope>
    <source>
        <strain evidence="2">ATCC 27210 / DSM 20455 / JCM 14654 / NCDO 2250 / 7</strain>
    </source>
</reference>
<dbReference type="KEGG" id="ral:Rumal_2845"/>
<dbReference type="eggNOG" id="ENOG50326SZ">
    <property type="taxonomic scope" value="Bacteria"/>
</dbReference>
<dbReference type="RefSeq" id="WP_013499427.1">
    <property type="nucleotide sequence ID" value="NC_014833.1"/>
</dbReference>
<dbReference type="OrthoDB" id="1830797at2"/>
<proteinExistence type="predicted"/>
<sequence>MIDYTFYSRFEGEPEIRFIAKKCNNECAIALWEGYFDRIMSLIYPEPTGWTGIAYIYHMYIGWYDDEIWELKDIRDAYHKFTSINIADLDEMSQKVLVIICAFLKLAIEDGYKVFISRL</sequence>
<evidence type="ECO:0000313" key="2">
    <source>
        <dbReference type="Proteomes" id="UP000006919"/>
    </source>
</evidence>
<dbReference type="Proteomes" id="UP000006919">
    <property type="component" value="Chromosome"/>
</dbReference>
<dbReference type="EMBL" id="CP002403">
    <property type="protein sequence ID" value="ADU23313.1"/>
    <property type="molecule type" value="Genomic_DNA"/>
</dbReference>
<accession>E6UIG8</accession>
<dbReference type="HOGENOM" id="CLU_158665_0_0_9"/>
<name>E6UIG8_RUMA7</name>
<dbReference type="STRING" id="697329.Rumal_2845"/>
<gene>
    <name evidence="1" type="ordered locus">Rumal_2845</name>
</gene>